<proteinExistence type="predicted"/>
<evidence type="ECO:0000313" key="2">
    <source>
        <dbReference type="Proteomes" id="UP000254924"/>
    </source>
</evidence>
<protein>
    <recommendedName>
        <fullName evidence="3">Phage protein</fullName>
    </recommendedName>
</protein>
<sequence>MTQNKLSDLNNHLFMALERLNDEELTEDEIVKETERAKAITNVAGKIIDNGRLILDAQKVSAEFNGRKDIDLELLNG</sequence>
<keyword evidence="2" id="KW-1185">Reference proteome</keyword>
<accession>A0A380K7B3</accession>
<reference evidence="1 2" key="1">
    <citation type="submission" date="2018-06" db="EMBL/GenBank/DDBJ databases">
        <authorList>
            <consortium name="Pathogen Informatics"/>
            <person name="Doyle S."/>
        </authorList>
    </citation>
    <scope>NUCLEOTIDE SEQUENCE [LARGE SCALE GENOMIC DNA]</scope>
    <source>
        <strain evidence="1 2">NCTC12224</strain>
    </source>
</reference>
<evidence type="ECO:0000313" key="1">
    <source>
        <dbReference type="EMBL" id="SUN60544.1"/>
    </source>
</evidence>
<evidence type="ECO:0008006" key="3">
    <source>
        <dbReference type="Google" id="ProtNLM"/>
    </source>
</evidence>
<dbReference type="AlphaFoldDB" id="A0A380K7B3"/>
<dbReference type="Proteomes" id="UP000254924">
    <property type="component" value="Unassembled WGS sequence"/>
</dbReference>
<name>A0A380K7B3_9STRE</name>
<gene>
    <name evidence="1" type="ORF">NCTC12224_00940</name>
</gene>
<dbReference type="EMBL" id="UHFN01000007">
    <property type="protein sequence ID" value="SUN60544.1"/>
    <property type="molecule type" value="Genomic_DNA"/>
</dbReference>
<organism evidence="1 2">
    <name type="scientific">Streptococcus hyointestinalis</name>
    <dbReference type="NCBI Taxonomy" id="1337"/>
    <lineage>
        <taxon>Bacteria</taxon>
        <taxon>Bacillati</taxon>
        <taxon>Bacillota</taxon>
        <taxon>Bacilli</taxon>
        <taxon>Lactobacillales</taxon>
        <taxon>Streptococcaceae</taxon>
        <taxon>Streptococcus</taxon>
    </lineage>
</organism>
<dbReference type="OrthoDB" id="2231510at2"/>